<feature type="region of interest" description="Disordered" evidence="1">
    <location>
        <begin position="48"/>
        <end position="73"/>
    </location>
</feature>
<feature type="region of interest" description="Disordered" evidence="1">
    <location>
        <begin position="194"/>
        <end position="229"/>
    </location>
</feature>
<organism evidence="2 3">
    <name type="scientific">Favolaschia claudopus</name>
    <dbReference type="NCBI Taxonomy" id="2862362"/>
    <lineage>
        <taxon>Eukaryota</taxon>
        <taxon>Fungi</taxon>
        <taxon>Dikarya</taxon>
        <taxon>Basidiomycota</taxon>
        <taxon>Agaricomycotina</taxon>
        <taxon>Agaricomycetes</taxon>
        <taxon>Agaricomycetidae</taxon>
        <taxon>Agaricales</taxon>
        <taxon>Marasmiineae</taxon>
        <taxon>Mycenaceae</taxon>
        <taxon>Favolaschia</taxon>
    </lineage>
</organism>
<evidence type="ECO:0000313" key="2">
    <source>
        <dbReference type="EMBL" id="KAK7021566.1"/>
    </source>
</evidence>
<protein>
    <submittedName>
        <fullName evidence="2">Uncharacterized protein</fullName>
    </submittedName>
</protein>
<dbReference type="Proteomes" id="UP001362999">
    <property type="component" value="Unassembled WGS sequence"/>
</dbReference>
<evidence type="ECO:0000313" key="3">
    <source>
        <dbReference type="Proteomes" id="UP001362999"/>
    </source>
</evidence>
<sequence>MMTPLAEIVGASNAHVDDDETQVKRAGHRFVLTKCLWVRVGSAARKFASNGQTQDPEPVAGHQECPSGAVPRTNGRSLSRACVYVRCTQLGNTSTRLRRTAGAAIFNCGATDLLSPDARSSKFRELMGWRVEERTGGTYSTLDVPVLHEGWGGEYDYQTCFLNKMLMRHKDQEEGGNSSNNTIINVQSTDNMEQIHGLDHTEQSPARLPAPGQEGEGQGPRKGVTDLSS</sequence>
<comment type="caution">
    <text evidence="2">The sequence shown here is derived from an EMBL/GenBank/DDBJ whole genome shotgun (WGS) entry which is preliminary data.</text>
</comment>
<proteinExistence type="predicted"/>
<keyword evidence="3" id="KW-1185">Reference proteome</keyword>
<name>A0AAW0B630_9AGAR</name>
<evidence type="ECO:0000256" key="1">
    <source>
        <dbReference type="SAM" id="MobiDB-lite"/>
    </source>
</evidence>
<dbReference type="AlphaFoldDB" id="A0AAW0B630"/>
<gene>
    <name evidence="2" type="ORF">R3P38DRAFT_2780780</name>
</gene>
<dbReference type="EMBL" id="JAWWNJ010000038">
    <property type="protein sequence ID" value="KAK7021566.1"/>
    <property type="molecule type" value="Genomic_DNA"/>
</dbReference>
<reference evidence="2 3" key="1">
    <citation type="journal article" date="2024" name="J Genomics">
        <title>Draft genome sequencing and assembly of Favolaschia claudopus CIRM-BRFM 2984 isolated from oak limbs.</title>
        <authorList>
            <person name="Navarro D."/>
            <person name="Drula E."/>
            <person name="Chaduli D."/>
            <person name="Cazenave R."/>
            <person name="Ahrendt S."/>
            <person name="Wang J."/>
            <person name="Lipzen A."/>
            <person name="Daum C."/>
            <person name="Barry K."/>
            <person name="Grigoriev I.V."/>
            <person name="Favel A."/>
            <person name="Rosso M.N."/>
            <person name="Martin F."/>
        </authorList>
    </citation>
    <scope>NUCLEOTIDE SEQUENCE [LARGE SCALE GENOMIC DNA]</scope>
    <source>
        <strain evidence="2 3">CIRM-BRFM 2984</strain>
    </source>
</reference>
<accession>A0AAW0B630</accession>